<name>A0A841Q8V8_9BACI</name>
<evidence type="ECO:0000313" key="2">
    <source>
        <dbReference type="EMBL" id="MBB6454702.1"/>
    </source>
</evidence>
<evidence type="ECO:0000259" key="1">
    <source>
        <dbReference type="Pfam" id="PF00117"/>
    </source>
</evidence>
<dbReference type="CDD" id="cd01741">
    <property type="entry name" value="GATase1_1"/>
    <property type="match status" value="1"/>
</dbReference>
<dbReference type="Proteomes" id="UP000581688">
    <property type="component" value="Unassembled WGS sequence"/>
</dbReference>
<keyword evidence="2" id="KW-0808">Transferase</keyword>
<gene>
    <name evidence="2" type="ORF">HNQ94_003191</name>
</gene>
<dbReference type="AlphaFoldDB" id="A0A841Q8V8"/>
<dbReference type="Pfam" id="PF00117">
    <property type="entry name" value="GATase"/>
    <property type="match status" value="1"/>
</dbReference>
<organism evidence="2 3">
    <name type="scientific">Salirhabdus euzebyi</name>
    <dbReference type="NCBI Taxonomy" id="394506"/>
    <lineage>
        <taxon>Bacteria</taxon>
        <taxon>Bacillati</taxon>
        <taxon>Bacillota</taxon>
        <taxon>Bacilli</taxon>
        <taxon>Bacillales</taxon>
        <taxon>Bacillaceae</taxon>
        <taxon>Salirhabdus</taxon>
    </lineage>
</organism>
<keyword evidence="3" id="KW-1185">Reference proteome</keyword>
<dbReference type="InterPro" id="IPR044992">
    <property type="entry name" value="ChyE-like"/>
</dbReference>
<proteinExistence type="predicted"/>
<keyword evidence="2" id="KW-0315">Glutamine amidotransferase</keyword>
<dbReference type="InterPro" id="IPR017926">
    <property type="entry name" value="GATASE"/>
</dbReference>
<feature type="domain" description="Glutamine amidotransferase" evidence="1">
    <location>
        <begin position="17"/>
        <end position="180"/>
    </location>
</feature>
<dbReference type="PANTHER" id="PTHR42695">
    <property type="entry name" value="GLUTAMINE AMIDOTRANSFERASE YLR126C-RELATED"/>
    <property type="match status" value="1"/>
</dbReference>
<dbReference type="PANTHER" id="PTHR42695:SF5">
    <property type="entry name" value="GLUTAMINE AMIDOTRANSFERASE YLR126C-RELATED"/>
    <property type="match status" value="1"/>
</dbReference>
<reference evidence="2 3" key="1">
    <citation type="submission" date="2020-08" db="EMBL/GenBank/DDBJ databases">
        <title>Genomic Encyclopedia of Type Strains, Phase IV (KMG-IV): sequencing the most valuable type-strain genomes for metagenomic binning, comparative biology and taxonomic classification.</title>
        <authorList>
            <person name="Goeker M."/>
        </authorList>
    </citation>
    <scope>NUCLEOTIDE SEQUENCE [LARGE SCALE GENOMIC DNA]</scope>
    <source>
        <strain evidence="2 3">DSM 19612</strain>
    </source>
</reference>
<dbReference type="SUPFAM" id="SSF52317">
    <property type="entry name" value="Class I glutamine amidotransferase-like"/>
    <property type="match status" value="1"/>
</dbReference>
<accession>A0A841Q8V8</accession>
<dbReference type="RefSeq" id="WP_174497200.1">
    <property type="nucleotide sequence ID" value="NZ_CADDWK010000012.1"/>
</dbReference>
<dbReference type="GO" id="GO:0005829">
    <property type="term" value="C:cytosol"/>
    <property type="evidence" value="ECO:0007669"/>
    <property type="project" value="TreeGrafter"/>
</dbReference>
<dbReference type="InterPro" id="IPR029062">
    <property type="entry name" value="Class_I_gatase-like"/>
</dbReference>
<dbReference type="EMBL" id="JACHGH010000011">
    <property type="protein sequence ID" value="MBB6454702.1"/>
    <property type="molecule type" value="Genomic_DNA"/>
</dbReference>
<evidence type="ECO:0000313" key="3">
    <source>
        <dbReference type="Proteomes" id="UP000581688"/>
    </source>
</evidence>
<comment type="caution">
    <text evidence="2">The sequence shown here is derived from an EMBL/GenBank/DDBJ whole genome shotgun (WGS) entry which is preliminary data.</text>
</comment>
<dbReference type="FunFam" id="3.40.50.880:FF:000033">
    <property type="entry name" value="Glutamine amidotransferase class-I"/>
    <property type="match status" value="1"/>
</dbReference>
<protein>
    <submittedName>
        <fullName evidence="2">GMP synthase-like glutamine amidotransferase</fullName>
    </submittedName>
</protein>
<sequence>MRVHVLQHDPVVGLGVIEHWMEKTGVKANVTRVDLNEPFPNVHSLDFLIILGGRMGAYEEERYPWLVQEKKYIKEAYEAGTFILGICLGSQLIASALGGRAYPNEQSELGWQTIHFKDETAFSHPLLRYVSGEQKFFQFHSDTFDLPKNARLFATNGCAKQGFTIGDRVLAMQFHPEVDGHTVSFFAQNLYPKEKKGPFVQPIERVEDNLLIEQSRQWFFHLLNNFQEQISHVKEKQLIK</sequence>
<dbReference type="PROSITE" id="PS51273">
    <property type="entry name" value="GATASE_TYPE_1"/>
    <property type="match status" value="1"/>
</dbReference>
<dbReference type="GO" id="GO:0016740">
    <property type="term" value="F:transferase activity"/>
    <property type="evidence" value="ECO:0007669"/>
    <property type="project" value="UniProtKB-KW"/>
</dbReference>
<dbReference type="Gene3D" id="3.40.50.880">
    <property type="match status" value="1"/>
</dbReference>